<keyword evidence="2" id="KW-1185">Reference proteome</keyword>
<name>A0A0N4Z3V3_PARTI</name>
<reference evidence="3" key="1">
    <citation type="submission" date="2017-02" db="UniProtKB">
        <authorList>
            <consortium name="WormBaseParasite"/>
        </authorList>
    </citation>
    <scope>IDENTIFICATION</scope>
</reference>
<sequence>MRPPDAVTRGPIWQDVVANRTRRPAPEAGSSGSPPRPRRSRPGAGAGDPDRSRSGARAGADKGPTRLRSARPADRTTARPDRRTNPGSADTADPPSEPQHHGFDDRTTVPDLLTGLLQGPADGLFDDHFVLQRLALQTAHRVLDALGHVVQHVAQRTVRIARQADAAHVNVAGDAAALIQGEADDQDAVVGRVPALTQGLAALLDQHAAVDEQTARGHFVDDGGRSGRQAHHVAVARRHRLGDLHVLGQIAVLDQVAAHAVGRHGDLRPGPLIHLTQFVAARVARDVDAGVILFGIDAYSALGHLVLQPADGQFVAGNDARRKDAVIPLPQLDEGMRPFGHARQSRTRLALAAGAQVQNLVRRPDSGFLFGQEGLEVAQHADRLGGGGDAVHRATGQGHAAPGGLCSADYAVHARDVGGEAAHGDTALQALDQFGQLDLYVTLGACDAVDKDVGGVAHHGQDALVAQLLDEVDVGALAHDRIVVNLPVAGVQHRAQRSLDGQAVRLGDRVGDGDIGHLERAQVHRRTQRGLDQFDIFIDARVAQLLADQEGGEGRGVQRRLNARPQPAQGPDMVLVRVHGSSAARFRVGPGSSDPGRNGRWRGGAVEQRGDAARRDNGHRLVAFSLDPGDQALDQGDIAPEDPRLHGADGVAPDDGLGALNGDARQLGRRLVQGLQRQIDARRDQPALKGAPALAVGAGDDVERGRRAAVDQQQVALIGLQRADGVDQAVGPGLAGLMDAHLNAQLDVLPDHQGFDAEIATRQVAQVEDRLRHHAGDDATVHVGHRQALTAHLEQLMQPDGVFIGRAHGIGGGAPLEDPLLTVMDGEQGVGVALLDRQQHQAASPKKTSPAEITRRLPSGNFRRRAPSASTPSAVPLRVSWLNRAVHGPNRPGVRATHASSTG</sequence>
<evidence type="ECO:0000313" key="3">
    <source>
        <dbReference type="WBParaSite" id="PTRK_0000163900.1"/>
    </source>
</evidence>
<feature type="compositionally biased region" description="Basic and acidic residues" evidence="1">
    <location>
        <begin position="71"/>
        <end position="84"/>
    </location>
</feature>
<evidence type="ECO:0000256" key="1">
    <source>
        <dbReference type="SAM" id="MobiDB-lite"/>
    </source>
</evidence>
<evidence type="ECO:0000313" key="2">
    <source>
        <dbReference type="Proteomes" id="UP000038045"/>
    </source>
</evidence>
<feature type="region of interest" description="Disordered" evidence="1">
    <location>
        <begin position="1"/>
        <end position="107"/>
    </location>
</feature>
<dbReference type="WBParaSite" id="PTRK_0000163900.1">
    <property type="protein sequence ID" value="PTRK_0000163900.1"/>
    <property type="gene ID" value="PTRK_0000163900"/>
</dbReference>
<feature type="region of interest" description="Disordered" evidence="1">
    <location>
        <begin position="837"/>
        <end position="873"/>
    </location>
</feature>
<dbReference type="AlphaFoldDB" id="A0A0N4Z3V3"/>
<feature type="compositionally biased region" description="Basic and acidic residues" evidence="1">
    <location>
        <begin position="48"/>
        <end position="64"/>
    </location>
</feature>
<proteinExistence type="predicted"/>
<accession>A0A0N4Z3V3</accession>
<feature type="compositionally biased region" description="Basic and acidic residues" evidence="1">
    <location>
        <begin position="98"/>
        <end position="107"/>
    </location>
</feature>
<organism evidence="2 3">
    <name type="scientific">Parastrongyloides trichosuri</name>
    <name type="common">Possum-specific nematode worm</name>
    <dbReference type="NCBI Taxonomy" id="131310"/>
    <lineage>
        <taxon>Eukaryota</taxon>
        <taxon>Metazoa</taxon>
        <taxon>Ecdysozoa</taxon>
        <taxon>Nematoda</taxon>
        <taxon>Chromadorea</taxon>
        <taxon>Rhabditida</taxon>
        <taxon>Tylenchina</taxon>
        <taxon>Panagrolaimomorpha</taxon>
        <taxon>Strongyloidoidea</taxon>
        <taxon>Strongyloididae</taxon>
        <taxon>Parastrongyloides</taxon>
    </lineage>
</organism>
<protein>
    <submittedName>
        <fullName evidence="3">PE-PGRS family protein</fullName>
    </submittedName>
</protein>
<dbReference type="Proteomes" id="UP000038045">
    <property type="component" value="Unplaced"/>
</dbReference>